<dbReference type="PANTHER" id="PTHR43031:SF16">
    <property type="entry name" value="OXIDOREDUCTASE"/>
    <property type="match status" value="1"/>
</dbReference>
<dbReference type="RefSeq" id="WP_302040420.1">
    <property type="nucleotide sequence ID" value="NZ_JAUKPO010000020.1"/>
</dbReference>
<dbReference type="PROSITE" id="PS50206">
    <property type="entry name" value="RHODANESE_3"/>
    <property type="match status" value="1"/>
</dbReference>
<dbReference type="EMBL" id="JAUKPO010000020">
    <property type="protein sequence ID" value="MDO1449616.1"/>
    <property type="molecule type" value="Genomic_DNA"/>
</dbReference>
<dbReference type="InterPro" id="IPR050229">
    <property type="entry name" value="GlpE_sulfurtransferase"/>
</dbReference>
<reference evidence="2" key="1">
    <citation type="submission" date="2023-07" db="EMBL/GenBank/DDBJ databases">
        <title>The genome sequence of Rhodocytophaga aerolata KACC 12507.</title>
        <authorList>
            <person name="Zhang X."/>
        </authorList>
    </citation>
    <scope>NUCLEOTIDE SEQUENCE</scope>
    <source>
        <strain evidence="2">KACC 12507</strain>
    </source>
</reference>
<dbReference type="Proteomes" id="UP001168528">
    <property type="component" value="Unassembled WGS sequence"/>
</dbReference>
<dbReference type="Pfam" id="PF00581">
    <property type="entry name" value="Rhodanese"/>
    <property type="match status" value="1"/>
</dbReference>
<dbReference type="InterPro" id="IPR036873">
    <property type="entry name" value="Rhodanese-like_dom_sf"/>
</dbReference>
<dbReference type="InterPro" id="IPR023695">
    <property type="entry name" value="Thiosulf_sulfurTrfase"/>
</dbReference>
<dbReference type="InterPro" id="IPR001763">
    <property type="entry name" value="Rhodanese-like_dom"/>
</dbReference>
<dbReference type="Gene3D" id="3.40.250.10">
    <property type="entry name" value="Rhodanese-like domain"/>
    <property type="match status" value="1"/>
</dbReference>
<organism evidence="2 3">
    <name type="scientific">Rhodocytophaga aerolata</name>
    <dbReference type="NCBI Taxonomy" id="455078"/>
    <lineage>
        <taxon>Bacteria</taxon>
        <taxon>Pseudomonadati</taxon>
        <taxon>Bacteroidota</taxon>
        <taxon>Cytophagia</taxon>
        <taxon>Cytophagales</taxon>
        <taxon>Rhodocytophagaceae</taxon>
        <taxon>Rhodocytophaga</taxon>
    </lineage>
</organism>
<accession>A0ABT8RBZ5</accession>
<proteinExistence type="predicted"/>
<dbReference type="CDD" id="cd01444">
    <property type="entry name" value="GlpE_ST"/>
    <property type="match status" value="1"/>
</dbReference>
<keyword evidence="3" id="KW-1185">Reference proteome</keyword>
<dbReference type="PANTHER" id="PTHR43031">
    <property type="entry name" value="FAD-DEPENDENT OXIDOREDUCTASE"/>
    <property type="match status" value="1"/>
</dbReference>
<name>A0ABT8RBZ5_9BACT</name>
<dbReference type="SUPFAM" id="SSF52821">
    <property type="entry name" value="Rhodanese/Cell cycle control phosphatase"/>
    <property type="match status" value="1"/>
</dbReference>
<evidence type="ECO:0000259" key="1">
    <source>
        <dbReference type="PROSITE" id="PS50206"/>
    </source>
</evidence>
<sequence>MKIKDLIKTGICLLIILIAAYVDSLGQLSHSHTKSSINQVDTTQADTTITTHELQELIKKRSKVRILDVRLKKDFQADPQLLPTATWLDPTNVEEWAKVLPKDSLIVVYCVHGHKVSQGVTNRLLELGYPVQLLSGGIEAWKEMIKARVPLR</sequence>
<dbReference type="SMART" id="SM00450">
    <property type="entry name" value="RHOD"/>
    <property type="match status" value="1"/>
</dbReference>
<protein>
    <submittedName>
        <fullName evidence="2">Thiosulfate sulfurtransferase GlpE</fullName>
    </submittedName>
</protein>
<evidence type="ECO:0000313" key="3">
    <source>
        <dbReference type="Proteomes" id="UP001168528"/>
    </source>
</evidence>
<evidence type="ECO:0000313" key="2">
    <source>
        <dbReference type="EMBL" id="MDO1449616.1"/>
    </source>
</evidence>
<feature type="domain" description="Rhodanese" evidence="1">
    <location>
        <begin position="60"/>
        <end position="150"/>
    </location>
</feature>
<gene>
    <name evidence="2" type="ORF">Q0590_25285</name>
</gene>
<comment type="caution">
    <text evidence="2">The sequence shown here is derived from an EMBL/GenBank/DDBJ whole genome shotgun (WGS) entry which is preliminary data.</text>
</comment>